<accession>A0ABP8Z860</accession>
<organism evidence="2 3">
    <name type="scientific">Amnibacterium soli</name>
    <dbReference type="NCBI Taxonomy" id="1282736"/>
    <lineage>
        <taxon>Bacteria</taxon>
        <taxon>Bacillati</taxon>
        <taxon>Actinomycetota</taxon>
        <taxon>Actinomycetes</taxon>
        <taxon>Micrococcales</taxon>
        <taxon>Microbacteriaceae</taxon>
        <taxon>Amnibacterium</taxon>
    </lineage>
</organism>
<sequence length="245" mass="26206">MRRGLVAAGVASAGLAGYLAWLARHRAAWTVLLTNRIPGHHVYWGERGKADPEALLYVALGDSAALGLGASQPERGYVGIVAAEIARVTGRKVRVRNLAIDGATCAVVLSDELHRIPKAPAVVCTIDVGANDVWSFEPERFRDEFDRVCAALPPGSIVADLPSFSPVPIAGRIRTANRIVHEVVAARGHVLAPLNTVTRRGGPVIAIRNAAGDLFHPNDRGHRVWAEAFLPAVRARLAELPERTG</sequence>
<dbReference type="InterPro" id="IPR036514">
    <property type="entry name" value="SGNH_hydro_sf"/>
</dbReference>
<protein>
    <recommendedName>
        <fullName evidence="1">SGNH hydrolase-type esterase domain-containing protein</fullName>
    </recommendedName>
</protein>
<gene>
    <name evidence="2" type="ORF">GCM10025783_21800</name>
</gene>
<name>A0ABP8Z860_9MICO</name>
<evidence type="ECO:0000313" key="3">
    <source>
        <dbReference type="Proteomes" id="UP001500121"/>
    </source>
</evidence>
<keyword evidence="3" id="KW-1185">Reference proteome</keyword>
<feature type="domain" description="SGNH hydrolase-type esterase" evidence="1">
    <location>
        <begin position="59"/>
        <end position="224"/>
    </location>
</feature>
<reference evidence="3" key="1">
    <citation type="journal article" date="2019" name="Int. J. Syst. Evol. Microbiol.">
        <title>The Global Catalogue of Microorganisms (GCM) 10K type strain sequencing project: providing services to taxonomists for standard genome sequencing and annotation.</title>
        <authorList>
            <consortium name="The Broad Institute Genomics Platform"/>
            <consortium name="The Broad Institute Genome Sequencing Center for Infectious Disease"/>
            <person name="Wu L."/>
            <person name="Ma J."/>
        </authorList>
    </citation>
    <scope>NUCLEOTIDE SEQUENCE [LARGE SCALE GENOMIC DNA]</scope>
    <source>
        <strain evidence="3">JCM 19015</strain>
    </source>
</reference>
<dbReference type="EMBL" id="BAABLP010000004">
    <property type="protein sequence ID" value="GAA4749193.1"/>
    <property type="molecule type" value="Genomic_DNA"/>
</dbReference>
<dbReference type="Pfam" id="PF13472">
    <property type="entry name" value="Lipase_GDSL_2"/>
    <property type="match status" value="1"/>
</dbReference>
<evidence type="ECO:0000259" key="1">
    <source>
        <dbReference type="Pfam" id="PF13472"/>
    </source>
</evidence>
<proteinExistence type="predicted"/>
<comment type="caution">
    <text evidence="2">The sequence shown here is derived from an EMBL/GenBank/DDBJ whole genome shotgun (WGS) entry which is preliminary data.</text>
</comment>
<dbReference type="InterPro" id="IPR013830">
    <property type="entry name" value="SGNH_hydro"/>
</dbReference>
<evidence type="ECO:0000313" key="2">
    <source>
        <dbReference type="EMBL" id="GAA4749193.1"/>
    </source>
</evidence>
<dbReference type="Proteomes" id="UP001500121">
    <property type="component" value="Unassembled WGS sequence"/>
</dbReference>
<dbReference type="SUPFAM" id="SSF52266">
    <property type="entry name" value="SGNH hydrolase"/>
    <property type="match status" value="1"/>
</dbReference>
<dbReference type="RefSeq" id="WP_345481212.1">
    <property type="nucleotide sequence ID" value="NZ_BAABLP010000004.1"/>
</dbReference>
<dbReference type="Gene3D" id="3.40.50.1110">
    <property type="entry name" value="SGNH hydrolase"/>
    <property type="match status" value="1"/>
</dbReference>